<reference evidence="1" key="3">
    <citation type="submission" date="2022-06" db="EMBL/GenBank/DDBJ databases">
        <title>Resources to Facilitate Use of the Altered Schaedler Flora (ASF) Mouse Model to Study Microbiome Function.</title>
        <authorList>
            <person name="Proctor A."/>
            <person name="Parvinroo S."/>
            <person name="Richie T."/>
            <person name="Jia X."/>
            <person name="Lee S.T.M."/>
            <person name="Karp P.D."/>
            <person name="Paley S."/>
            <person name="Kostic A.D."/>
            <person name="Pierre J.F."/>
            <person name="Wannemuehler M.J."/>
            <person name="Phillips G.J."/>
        </authorList>
    </citation>
    <scope>NUCLEOTIDE SEQUENCE</scope>
    <source>
        <strain evidence="1">ASF457</strain>
    </source>
</reference>
<keyword evidence="2" id="KW-1185">Reference proteome</keyword>
<organism evidence="1 2">
    <name type="scientific">Mucispirillum schaedleri ASF457</name>
    <dbReference type="NCBI Taxonomy" id="1379858"/>
    <lineage>
        <taxon>Bacteria</taxon>
        <taxon>Pseudomonadati</taxon>
        <taxon>Deferribacterota</taxon>
        <taxon>Deferribacteres</taxon>
        <taxon>Deferribacterales</taxon>
        <taxon>Mucispirillaceae</taxon>
        <taxon>Mucispirillum</taxon>
    </lineage>
</organism>
<dbReference type="RefSeq" id="WP_023274875.1">
    <property type="nucleotide sequence ID" value="NZ_CP097562.1"/>
</dbReference>
<reference evidence="1" key="1">
    <citation type="journal article" date="2014" name="Genome Announc.">
        <title>Draft genome sequences of the altered schaedler flora, a defined bacterial community from gnotobiotic mice.</title>
        <authorList>
            <person name="Wannemuehler M.J."/>
            <person name="Overstreet A.M."/>
            <person name="Ward D.V."/>
            <person name="Phillips G.J."/>
        </authorList>
    </citation>
    <scope>NUCLEOTIDE SEQUENCE</scope>
    <source>
        <strain evidence="1">ASF457</strain>
    </source>
</reference>
<sequence length="342" mass="39986">MFRVYISIIFMCFFIPYIVFSEPVSKCYSTDIFLLKTSYDKSNTEKYGMNHQLFVSYKQSNEKLSLNGEAVLDNKGQLDGISYKSDDISFFIPVNEKQIIFNDKTIKKIKESECFSFLSYYDSIINKKGDVVSIFSYGKEFKELKFQKTYKPSFDCSRAEFPIEKAVCLNNEISYMDRLFYSMKECYMAKAKNLSDKESVKKIGKIADDFIQYRNKIYRSNKENFTALEEMEIKKAYSLGIMFLPMTIAANNGNLRILGRDLFMSYYMLSMQGIKYTGDYEKGLALSDVVKAVFGKYYDEIMFYYSGVYDSMNNRLSSLLYYTVYLLEKYNLADKDGSFICR</sequence>
<dbReference type="EMBL" id="CP097562">
    <property type="protein sequence ID" value="USF23500.1"/>
    <property type="molecule type" value="Genomic_DNA"/>
</dbReference>
<proteinExistence type="predicted"/>
<protein>
    <submittedName>
        <fullName evidence="1">Uncharacterized protein</fullName>
    </submittedName>
</protein>
<evidence type="ECO:0000313" key="2">
    <source>
        <dbReference type="Proteomes" id="UP000017429"/>
    </source>
</evidence>
<reference evidence="1" key="2">
    <citation type="submission" date="2022-05" db="EMBL/GenBank/DDBJ databases">
        <authorList>
            <person name="Proctor A.L."/>
            <person name="Phillips G.J."/>
            <person name="Wannemuehler M.J."/>
        </authorList>
    </citation>
    <scope>NUCLEOTIDE SEQUENCE</scope>
    <source>
        <strain evidence="1">ASF457</strain>
    </source>
</reference>
<dbReference type="KEGG" id="msch:N508_000563"/>
<accession>V2QIA9</accession>
<dbReference type="Proteomes" id="UP000017429">
    <property type="component" value="Chromosome"/>
</dbReference>
<gene>
    <name evidence="1" type="ORF">N508_000563</name>
</gene>
<evidence type="ECO:0000313" key="1">
    <source>
        <dbReference type="EMBL" id="USF23500.1"/>
    </source>
</evidence>
<dbReference type="AlphaFoldDB" id="V2QIA9"/>
<name>V2QIA9_9BACT</name>